<organism evidence="2 3">
    <name type="scientific">Candidatus Alistipes avicola</name>
    <dbReference type="NCBI Taxonomy" id="2838432"/>
    <lineage>
        <taxon>Bacteria</taxon>
        <taxon>Pseudomonadati</taxon>
        <taxon>Bacteroidota</taxon>
        <taxon>Bacteroidia</taxon>
        <taxon>Bacteroidales</taxon>
        <taxon>Rikenellaceae</taxon>
        <taxon>Alistipes</taxon>
    </lineage>
</organism>
<feature type="domain" description="Endonuclease/exonuclease/phosphatase" evidence="1">
    <location>
        <begin position="29"/>
        <end position="131"/>
    </location>
</feature>
<accession>A0A9D2L4T0</accession>
<gene>
    <name evidence="2" type="ORF">H9779_06845</name>
</gene>
<evidence type="ECO:0000259" key="1">
    <source>
        <dbReference type="Pfam" id="PF19580"/>
    </source>
</evidence>
<evidence type="ECO:0000313" key="2">
    <source>
        <dbReference type="EMBL" id="HJA99294.1"/>
    </source>
</evidence>
<dbReference type="GO" id="GO:0003824">
    <property type="term" value="F:catalytic activity"/>
    <property type="evidence" value="ECO:0007669"/>
    <property type="project" value="InterPro"/>
</dbReference>
<reference evidence="2" key="2">
    <citation type="submission" date="2021-04" db="EMBL/GenBank/DDBJ databases">
        <authorList>
            <person name="Gilroy R."/>
        </authorList>
    </citation>
    <scope>NUCLEOTIDE SEQUENCE</scope>
    <source>
        <strain evidence="2">CHK169-11906</strain>
    </source>
</reference>
<dbReference type="Proteomes" id="UP000824259">
    <property type="component" value="Unassembled WGS sequence"/>
</dbReference>
<protein>
    <recommendedName>
        <fullName evidence="1">Endonuclease/exonuclease/phosphatase domain-containing protein</fullName>
    </recommendedName>
</protein>
<dbReference type="AlphaFoldDB" id="A0A9D2L4T0"/>
<proteinExistence type="predicted"/>
<comment type="caution">
    <text evidence="2">The sequence shown here is derived from an EMBL/GenBank/DDBJ whole genome shotgun (WGS) entry which is preliminary data.</text>
</comment>
<name>A0A9D2L4T0_9BACT</name>
<dbReference type="InterPro" id="IPR005135">
    <property type="entry name" value="Endo/exonuclease/phosphatase"/>
</dbReference>
<dbReference type="EMBL" id="DWYR01000021">
    <property type="protein sequence ID" value="HJA99294.1"/>
    <property type="molecule type" value="Genomic_DNA"/>
</dbReference>
<sequence>MKKTPKLLFVIILLLTIDSSYAQKRIGFAYYDLDRLYDTIPSLFYNDTDYTPDGRLHWTHERYRVKVELVAKTIVRMEMPLVGLYGVENEAVVKDLVQASSLPYSYIHRTLNSLDGMDFALLYYGDRFFPERIEEGYGYLCIEGTMDDNPLAILLTRGNRFAAELIEEIRDRTPNVRILCAGKLPAHAANDLQLQDALAQAENQGRGNAYSQRGWWLHDRILTDRSFSILRADIFARRDMLDPHSGAPRPVYYRKSYAGGSGHYFPIFLYIK</sequence>
<reference evidence="2" key="1">
    <citation type="journal article" date="2021" name="PeerJ">
        <title>Extensive microbial diversity within the chicken gut microbiome revealed by metagenomics and culture.</title>
        <authorList>
            <person name="Gilroy R."/>
            <person name="Ravi A."/>
            <person name="Getino M."/>
            <person name="Pursley I."/>
            <person name="Horton D.L."/>
            <person name="Alikhan N.F."/>
            <person name="Baker D."/>
            <person name="Gharbi K."/>
            <person name="Hall N."/>
            <person name="Watson M."/>
            <person name="Adriaenssens E.M."/>
            <person name="Foster-Nyarko E."/>
            <person name="Jarju S."/>
            <person name="Secka A."/>
            <person name="Antonio M."/>
            <person name="Oren A."/>
            <person name="Chaudhuri R.R."/>
            <person name="La Ragione R."/>
            <person name="Hildebrand F."/>
            <person name="Pallen M.J."/>
        </authorList>
    </citation>
    <scope>NUCLEOTIDE SEQUENCE</scope>
    <source>
        <strain evidence="2">CHK169-11906</strain>
    </source>
</reference>
<dbReference type="Pfam" id="PF19580">
    <property type="entry name" value="Exo_endo_phos_3"/>
    <property type="match status" value="1"/>
</dbReference>
<evidence type="ECO:0000313" key="3">
    <source>
        <dbReference type="Proteomes" id="UP000824259"/>
    </source>
</evidence>